<evidence type="ECO:0000256" key="1">
    <source>
        <dbReference type="SAM" id="MobiDB-lite"/>
    </source>
</evidence>
<protein>
    <submittedName>
        <fullName evidence="2">Uncharacterized protein</fullName>
    </submittedName>
</protein>
<proteinExistence type="predicted"/>
<reference evidence="3" key="1">
    <citation type="submission" date="2014-06" db="EMBL/GenBank/DDBJ databases">
        <authorList>
            <person name="Aslett M."/>
            <person name="De Silva N."/>
        </authorList>
    </citation>
    <scope>NUCLEOTIDE SEQUENCE [LARGE SCALE GENOMIC DNA]</scope>
    <source>
        <strain evidence="3">Bond</strain>
    </source>
</reference>
<dbReference type="RefSeq" id="XP_012767955.1">
    <property type="nucleotide sequence ID" value="XM_012912501.1"/>
</dbReference>
<feature type="region of interest" description="Disordered" evidence="1">
    <location>
        <begin position="57"/>
        <end position="83"/>
    </location>
</feature>
<dbReference type="AlphaFoldDB" id="A0A061DA36"/>
<name>A0A061DA36_BABBI</name>
<evidence type="ECO:0000313" key="2">
    <source>
        <dbReference type="EMBL" id="CDR95769.1"/>
    </source>
</evidence>
<dbReference type="OrthoDB" id="366094at2759"/>
<gene>
    <name evidence="2" type="ORF">BBBOND_0209220</name>
</gene>
<accession>A0A061DA36</accession>
<sequence>MCAFIAPVADDAVTKLQNLIQNTLYSVADITLTLAPEKAREFQEECARVGVKLPAEGAAPTADSEAAPEGAQAEETCDNAAPGSIMDRVNRLGLLNDHVQATIDELPDLRTSRVSSPASL</sequence>
<organism evidence="2 3">
    <name type="scientific">Babesia bigemina</name>
    <dbReference type="NCBI Taxonomy" id="5866"/>
    <lineage>
        <taxon>Eukaryota</taxon>
        <taxon>Sar</taxon>
        <taxon>Alveolata</taxon>
        <taxon>Apicomplexa</taxon>
        <taxon>Aconoidasida</taxon>
        <taxon>Piroplasmida</taxon>
        <taxon>Babesiidae</taxon>
        <taxon>Babesia</taxon>
    </lineage>
</organism>
<evidence type="ECO:0000313" key="3">
    <source>
        <dbReference type="Proteomes" id="UP000033188"/>
    </source>
</evidence>
<dbReference type="Proteomes" id="UP000033188">
    <property type="component" value="Chromosome 2"/>
</dbReference>
<dbReference type="VEuPathDB" id="PiroplasmaDB:BBBOND_0209220"/>
<dbReference type="KEGG" id="bbig:BBBOND_0209220"/>
<keyword evidence="3" id="KW-1185">Reference proteome</keyword>
<dbReference type="EMBL" id="LK391708">
    <property type="protein sequence ID" value="CDR95769.1"/>
    <property type="molecule type" value="Genomic_DNA"/>
</dbReference>
<dbReference type="GeneID" id="24564310"/>